<evidence type="ECO:0000313" key="3">
    <source>
        <dbReference type="Proteomes" id="UP000220158"/>
    </source>
</evidence>
<accession>A0A1J1H6R8</accession>
<dbReference type="Proteomes" id="UP000220158">
    <property type="component" value="Chromosome 10"/>
</dbReference>
<protein>
    <submittedName>
        <fullName evidence="2">Secreted ookinete protein, putative</fullName>
    </submittedName>
</protein>
<gene>
    <name evidence="2" type="primary">PSOP13</name>
    <name evidence="2" type="ORF">PRELSG_1013000</name>
</gene>
<evidence type="ECO:0000313" key="2">
    <source>
        <dbReference type="EMBL" id="CRH00476.1"/>
    </source>
</evidence>
<reference evidence="2 3" key="1">
    <citation type="submission" date="2015-04" db="EMBL/GenBank/DDBJ databases">
        <authorList>
            <consortium name="Pathogen Informatics"/>
        </authorList>
    </citation>
    <scope>NUCLEOTIDE SEQUENCE [LARGE SCALE GENOMIC DNA]</scope>
    <source>
        <strain evidence="2 3">SGS1</strain>
    </source>
</reference>
<dbReference type="VEuPathDB" id="PlasmoDB:PRELSG_1013000"/>
<sequence>MNKFFFFFFLFVNLLLSQIFCEKAEILPLGDILSGVSDIANVISSKNENTNEVLSESVSKINLKIVPSKKLHITKNDMMFLLSELRQEIGRQINILEDEFEEKERMKQRSASLWAASHSPVYIPEERDQTEKVSEIDDKDKEEIEDLLDSLNKITNDEKIKEKENLTYNIEIRNKKNFDEKGILENNMHFKQKALRNGPVTK</sequence>
<dbReference type="AlphaFoldDB" id="A0A1J1H6R8"/>
<dbReference type="GeneID" id="39736596"/>
<proteinExistence type="predicted"/>
<keyword evidence="3" id="KW-1185">Reference proteome</keyword>
<feature type="signal peptide" evidence="1">
    <location>
        <begin position="1"/>
        <end position="21"/>
    </location>
</feature>
<dbReference type="EMBL" id="LN835305">
    <property type="protein sequence ID" value="CRH00476.1"/>
    <property type="molecule type" value="Genomic_DNA"/>
</dbReference>
<keyword evidence="1" id="KW-0732">Signal</keyword>
<feature type="chain" id="PRO_5012904651" evidence="1">
    <location>
        <begin position="22"/>
        <end position="202"/>
    </location>
</feature>
<dbReference type="KEGG" id="prel:PRELSG_1013000"/>
<name>A0A1J1H6R8_PLARL</name>
<evidence type="ECO:0000256" key="1">
    <source>
        <dbReference type="SAM" id="SignalP"/>
    </source>
</evidence>
<organism evidence="2 3">
    <name type="scientific">Plasmodium relictum</name>
    <dbReference type="NCBI Taxonomy" id="85471"/>
    <lineage>
        <taxon>Eukaryota</taxon>
        <taxon>Sar</taxon>
        <taxon>Alveolata</taxon>
        <taxon>Apicomplexa</taxon>
        <taxon>Aconoidasida</taxon>
        <taxon>Haemosporida</taxon>
        <taxon>Plasmodiidae</taxon>
        <taxon>Plasmodium</taxon>
        <taxon>Plasmodium (Haemamoeba)</taxon>
    </lineage>
</organism>
<dbReference type="RefSeq" id="XP_028533479.1">
    <property type="nucleotide sequence ID" value="XM_028677051.1"/>
</dbReference>
<dbReference type="OMA" id="LMFLMSE"/>
<dbReference type="OrthoDB" id="366009at2759"/>